<comment type="subunit">
    <text evidence="9">Component of the Mediator complex.</text>
</comment>
<dbReference type="InterPro" id="IPR036529">
    <property type="entry name" value="KIX_dom_sf"/>
</dbReference>
<feature type="region of interest" description="Disordered" evidence="10">
    <location>
        <begin position="417"/>
        <end position="442"/>
    </location>
</feature>
<protein>
    <recommendedName>
        <fullName evidence="3 9">Mediator of RNA polymerase II transcription subunit 15</fullName>
    </recommendedName>
    <alternativeName>
        <fullName evidence="8 9">Mediator complex subunit 15</fullName>
    </alternativeName>
</protein>
<keyword evidence="7 9" id="KW-0539">Nucleus</keyword>
<accession>A0AAV3ZVC7</accession>
<dbReference type="GO" id="GO:0005634">
    <property type="term" value="C:nucleus"/>
    <property type="evidence" value="ECO:0007669"/>
    <property type="project" value="UniProtKB-SubCell"/>
</dbReference>
<sequence>MAEPNRMTEDWPSPSFRANVVEQLEEARRNSQTQMIKSSVEMEDIVFQKARNKAEYVQFIHKVLSSVSSDHSKEKKMVGQPPQGMMPNMGQVGMTGMRQQGPVPGPDQDPINALQNLAGQGAAGMNRQQQQMGMMPGMQGMVNPQQQQQPQPRMEMMRPPHMQHARAQQIHGMHRPPQLARQDAFMVTSPQSMPVMPGQAIPTSSMGYQQAPGGPVRPMGPMGMAGQYMAGRDPNMIAMPMQGPNQGSPLQMMASPMTSHTGMMPSPVGARTQVGVPSPNQMLHTPGNVVTEPSPGPPSTSQEELEYVKKLEKLSRYIEPLRKFVQDAEKKTDEESIKSCKKMKKLLVILTDPKNRVRMEVLDKCEQALLKLNPFQPSSAHGHMCQPLLDVVARFSTAPSLNHSLYRTFGPALEAYTGPAIKAPSPPPSKKRKAEQDSPEELPDLIQGEIARLGRRFQVSVDPKYHPGSEAYHLVCRLEETRLPSVPPLLVKLPKTYPRSSPQCDPDACSGYVPCNSHVVISTLTREKIVGWSSDKKLRFVSGSNDHVLYRTARKLSKHSEFVERDEQRALSQPCLTEPAGRERRAEFMSCDHVNVKEVNPGKVSFTVPGPERLAVLLLSSISFPK</sequence>
<keyword evidence="6 9" id="KW-0804">Transcription</keyword>
<proteinExistence type="inferred from homology"/>
<dbReference type="Gene3D" id="1.10.246.20">
    <property type="entry name" value="Coactivator CBP, KIX domain"/>
    <property type="match status" value="1"/>
</dbReference>
<keyword evidence="4 9" id="KW-0805">Transcription regulation</keyword>
<evidence type="ECO:0000256" key="10">
    <source>
        <dbReference type="SAM" id="MobiDB-lite"/>
    </source>
</evidence>
<dbReference type="Pfam" id="PF21538">
    <property type="entry name" value="Med15_M"/>
    <property type="match status" value="1"/>
</dbReference>
<evidence type="ECO:0000259" key="12">
    <source>
        <dbReference type="Pfam" id="PF21538"/>
    </source>
</evidence>
<comment type="function">
    <text evidence="9">Component of the Mediator complex, a coactivator involved in the regulated transcription of nearly all RNA polymerase II-dependent genes. Mediator functions as a bridge to convey information from gene-specific regulatory proteins to the basal RNA polymerase II transcription machinery. Mediator is recruited to promoters by direct interactions with regulatory proteins and serves as a scaffold for the assembly of a functional preinitiation complex with RNA polymerase II and the general transcription factors.</text>
</comment>
<evidence type="ECO:0000256" key="8">
    <source>
        <dbReference type="ARBA" id="ARBA00032016"/>
    </source>
</evidence>
<evidence type="ECO:0000256" key="1">
    <source>
        <dbReference type="ARBA" id="ARBA00004123"/>
    </source>
</evidence>
<dbReference type="Pfam" id="PF21539">
    <property type="entry name" value="Med15_C"/>
    <property type="match status" value="1"/>
</dbReference>
<dbReference type="GO" id="GO:0006355">
    <property type="term" value="P:regulation of DNA-templated transcription"/>
    <property type="evidence" value="ECO:0007669"/>
    <property type="project" value="InterPro"/>
</dbReference>
<dbReference type="GO" id="GO:0003712">
    <property type="term" value="F:transcription coregulator activity"/>
    <property type="evidence" value="ECO:0007669"/>
    <property type="project" value="InterPro"/>
</dbReference>
<comment type="subcellular location">
    <subcellularLocation>
        <location evidence="1 9">Nucleus</location>
    </subcellularLocation>
</comment>
<name>A0AAV3ZVC7_9GAST</name>
<dbReference type="EMBL" id="BLXT01002816">
    <property type="protein sequence ID" value="GFN97853.1"/>
    <property type="molecule type" value="Genomic_DNA"/>
</dbReference>
<evidence type="ECO:0000256" key="2">
    <source>
        <dbReference type="ARBA" id="ARBA00009807"/>
    </source>
</evidence>
<dbReference type="InterPro" id="IPR048385">
    <property type="entry name" value="Med15_central"/>
</dbReference>
<gene>
    <name evidence="9" type="primary">MED15</name>
    <name evidence="14" type="ORF">PoB_002435900</name>
</gene>
<keyword evidence="5 9" id="KW-0010">Activator</keyword>
<evidence type="ECO:0000259" key="11">
    <source>
        <dbReference type="Pfam" id="PF09606"/>
    </source>
</evidence>
<feature type="domain" description="ARC105/Med15 mediator subunit C-terminal" evidence="13">
    <location>
        <begin position="442"/>
        <end position="507"/>
    </location>
</feature>
<comment type="caution">
    <text evidence="14">The sequence shown here is derived from an EMBL/GenBank/DDBJ whole genome shotgun (WGS) entry which is preliminary data.</text>
</comment>
<dbReference type="InterPro" id="IPR048386">
    <property type="entry name" value="Med15_C"/>
</dbReference>
<dbReference type="Pfam" id="PF09606">
    <property type="entry name" value="Med15_N"/>
    <property type="match status" value="1"/>
</dbReference>
<dbReference type="PANTHER" id="PTHR31804:SF3">
    <property type="entry name" value="MEDIATOR OF RNA POLYMERASE II TRANSCRIPTION SUBUNIT 15"/>
    <property type="match status" value="1"/>
</dbReference>
<evidence type="ECO:0000256" key="3">
    <source>
        <dbReference type="ARBA" id="ARBA00019613"/>
    </source>
</evidence>
<comment type="similarity">
    <text evidence="2 9">Belongs to the Mediator complex subunit 15 family.</text>
</comment>
<evidence type="ECO:0000256" key="4">
    <source>
        <dbReference type="ARBA" id="ARBA00023015"/>
    </source>
</evidence>
<evidence type="ECO:0000256" key="9">
    <source>
        <dbReference type="RuleBase" id="RU364148"/>
    </source>
</evidence>
<evidence type="ECO:0000259" key="13">
    <source>
        <dbReference type="Pfam" id="PF21539"/>
    </source>
</evidence>
<feature type="domain" description="ARC105/Med15 mediator subunit central" evidence="12">
    <location>
        <begin position="304"/>
        <end position="414"/>
    </location>
</feature>
<dbReference type="InterPro" id="IPR019087">
    <property type="entry name" value="Med15_N"/>
</dbReference>
<dbReference type="PANTHER" id="PTHR31804">
    <property type="entry name" value="MEDIATOR OF RNA POLYMERASE II TRANSCRIPTION SUBUNIT 15"/>
    <property type="match status" value="1"/>
</dbReference>
<feature type="domain" description="Mediator of RNA polymerase II transcription subunit 15 N-terminal" evidence="11">
    <location>
        <begin position="7"/>
        <end position="76"/>
    </location>
</feature>
<evidence type="ECO:0000256" key="5">
    <source>
        <dbReference type="ARBA" id="ARBA00023159"/>
    </source>
</evidence>
<evidence type="ECO:0000256" key="7">
    <source>
        <dbReference type="ARBA" id="ARBA00023242"/>
    </source>
</evidence>
<evidence type="ECO:0000313" key="15">
    <source>
        <dbReference type="Proteomes" id="UP000735302"/>
    </source>
</evidence>
<organism evidence="14 15">
    <name type="scientific">Plakobranchus ocellatus</name>
    <dbReference type="NCBI Taxonomy" id="259542"/>
    <lineage>
        <taxon>Eukaryota</taxon>
        <taxon>Metazoa</taxon>
        <taxon>Spiralia</taxon>
        <taxon>Lophotrochozoa</taxon>
        <taxon>Mollusca</taxon>
        <taxon>Gastropoda</taxon>
        <taxon>Heterobranchia</taxon>
        <taxon>Euthyneura</taxon>
        <taxon>Panpulmonata</taxon>
        <taxon>Sacoglossa</taxon>
        <taxon>Placobranchoidea</taxon>
        <taxon>Plakobranchidae</taxon>
        <taxon>Plakobranchus</taxon>
    </lineage>
</organism>
<evidence type="ECO:0000256" key="6">
    <source>
        <dbReference type="ARBA" id="ARBA00023163"/>
    </source>
</evidence>
<reference evidence="14 15" key="1">
    <citation type="journal article" date="2021" name="Elife">
        <title>Chloroplast acquisition without the gene transfer in kleptoplastic sea slugs, Plakobranchus ocellatus.</title>
        <authorList>
            <person name="Maeda T."/>
            <person name="Takahashi S."/>
            <person name="Yoshida T."/>
            <person name="Shimamura S."/>
            <person name="Takaki Y."/>
            <person name="Nagai Y."/>
            <person name="Toyoda A."/>
            <person name="Suzuki Y."/>
            <person name="Arimoto A."/>
            <person name="Ishii H."/>
            <person name="Satoh N."/>
            <person name="Nishiyama T."/>
            <person name="Hasebe M."/>
            <person name="Maruyama T."/>
            <person name="Minagawa J."/>
            <person name="Obokata J."/>
            <person name="Shigenobu S."/>
        </authorList>
    </citation>
    <scope>NUCLEOTIDE SEQUENCE [LARGE SCALE GENOMIC DNA]</scope>
</reference>
<dbReference type="Proteomes" id="UP000735302">
    <property type="component" value="Unassembled WGS sequence"/>
</dbReference>
<evidence type="ECO:0000313" key="14">
    <source>
        <dbReference type="EMBL" id="GFN97853.1"/>
    </source>
</evidence>
<keyword evidence="15" id="KW-1185">Reference proteome</keyword>
<dbReference type="AlphaFoldDB" id="A0AAV3ZVC7"/>